<gene>
    <name evidence="2" type="ORF">RF55_20001</name>
</gene>
<feature type="compositionally biased region" description="Polar residues" evidence="1">
    <location>
        <begin position="1"/>
        <end position="18"/>
    </location>
</feature>
<accession>A0A0J7JZH4</accession>
<dbReference type="OrthoDB" id="1890790at2759"/>
<protein>
    <submittedName>
        <fullName evidence="2">Retinal guanylyl cyclase 2</fullName>
    </submittedName>
</protein>
<name>A0A0J7JZH4_LASNI</name>
<keyword evidence="3" id="KW-1185">Reference proteome</keyword>
<reference evidence="2 3" key="1">
    <citation type="submission" date="2015-04" db="EMBL/GenBank/DDBJ databases">
        <title>Lasius niger genome sequencing.</title>
        <authorList>
            <person name="Konorov E.A."/>
            <person name="Nikitin M.A."/>
            <person name="Kirill M.V."/>
            <person name="Chang P."/>
        </authorList>
    </citation>
    <scope>NUCLEOTIDE SEQUENCE [LARGE SCALE GENOMIC DNA]</scope>
    <source>
        <tissue evidence="2">Whole</tissue>
    </source>
</reference>
<organism evidence="2 3">
    <name type="scientific">Lasius niger</name>
    <name type="common">Black garden ant</name>
    <dbReference type="NCBI Taxonomy" id="67767"/>
    <lineage>
        <taxon>Eukaryota</taxon>
        <taxon>Metazoa</taxon>
        <taxon>Ecdysozoa</taxon>
        <taxon>Arthropoda</taxon>
        <taxon>Hexapoda</taxon>
        <taxon>Insecta</taxon>
        <taxon>Pterygota</taxon>
        <taxon>Neoptera</taxon>
        <taxon>Endopterygota</taxon>
        <taxon>Hymenoptera</taxon>
        <taxon>Apocrita</taxon>
        <taxon>Aculeata</taxon>
        <taxon>Formicoidea</taxon>
        <taxon>Formicidae</taxon>
        <taxon>Formicinae</taxon>
        <taxon>Lasius</taxon>
        <taxon>Lasius</taxon>
    </lineage>
</organism>
<feature type="compositionally biased region" description="Polar residues" evidence="1">
    <location>
        <begin position="47"/>
        <end position="59"/>
    </location>
</feature>
<evidence type="ECO:0000256" key="1">
    <source>
        <dbReference type="SAM" id="MobiDB-lite"/>
    </source>
</evidence>
<sequence length="204" mass="21517">MLGDHSQSGVSCDSTGSQLPVIPSQDETPEESSDPVEVVQLDRQDSIDSNGVANGSDSRAASFEEVTGVRRVAVSVHNERTLLPSYSLRSTNDFIEVLQGKQDTAKTAETVHSGIVSKSTSGDTQASLGVSSSNVSGADPTAAILGASTSSLTSIAGSTTYRPPRHRRFGCIEENDLSTPYNHYRCLSPNEHSTHGTCLETSTS</sequence>
<evidence type="ECO:0000313" key="2">
    <source>
        <dbReference type="EMBL" id="KMQ83459.1"/>
    </source>
</evidence>
<feature type="region of interest" description="Disordered" evidence="1">
    <location>
        <begin position="1"/>
        <end position="60"/>
    </location>
</feature>
<proteinExistence type="predicted"/>
<dbReference type="STRING" id="67767.A0A0J7JZH4"/>
<dbReference type="PaxDb" id="67767-A0A0J7JZH4"/>
<dbReference type="Proteomes" id="UP000036403">
    <property type="component" value="Unassembled WGS sequence"/>
</dbReference>
<dbReference type="AlphaFoldDB" id="A0A0J7JZH4"/>
<dbReference type="EMBL" id="LBMM01019763">
    <property type="protein sequence ID" value="KMQ83459.1"/>
    <property type="molecule type" value="Genomic_DNA"/>
</dbReference>
<evidence type="ECO:0000313" key="3">
    <source>
        <dbReference type="Proteomes" id="UP000036403"/>
    </source>
</evidence>
<comment type="caution">
    <text evidence="2">The sequence shown here is derived from an EMBL/GenBank/DDBJ whole genome shotgun (WGS) entry which is preliminary data.</text>
</comment>